<protein>
    <recommendedName>
        <fullName evidence="4">F-box domain-containing protein</fullName>
    </recommendedName>
</protein>
<proteinExistence type="predicted"/>
<sequence length="315" mass="36164">MSTAPTSNADLRARLFAVEAEISEHRRHLKELESHRRSILDELGRIVYPVLSLPNEITTEIFLQSLPNLPGPHPNVHCFPLTPLSVCRAWRALAISTPRLWVRLGLNLCSARLRTHLSEIVDDWFSRAGSHLSTLIVRAHNWKKGDAISDAVRPILHRHGLRLQAVDFQMTEEQYNMLADVVQFPLLEDVTLDLADYWEYIDSNIRLFSDTPRLTRLTLGRGVLPHRIHLPYQQLDKLVIKYQIALEGISDVLRDAANLRHLHCSLFEPENASTRVEHLNLRTLTLGNDSSALIFPFIRFPALQNLVLFHQWLCQ</sequence>
<evidence type="ECO:0000313" key="2">
    <source>
        <dbReference type="EMBL" id="KAJ7620091.1"/>
    </source>
</evidence>
<dbReference type="Proteomes" id="UP001221142">
    <property type="component" value="Unassembled WGS sequence"/>
</dbReference>
<feature type="coiled-coil region" evidence="1">
    <location>
        <begin position="15"/>
        <end position="42"/>
    </location>
</feature>
<dbReference type="AlphaFoldDB" id="A0AAD7FH76"/>
<evidence type="ECO:0000313" key="3">
    <source>
        <dbReference type="Proteomes" id="UP001221142"/>
    </source>
</evidence>
<keyword evidence="3" id="KW-1185">Reference proteome</keyword>
<evidence type="ECO:0008006" key="4">
    <source>
        <dbReference type="Google" id="ProtNLM"/>
    </source>
</evidence>
<reference evidence="2" key="1">
    <citation type="submission" date="2023-03" db="EMBL/GenBank/DDBJ databases">
        <title>Massive genome expansion in bonnet fungi (Mycena s.s.) driven by repeated elements and novel gene families across ecological guilds.</title>
        <authorList>
            <consortium name="Lawrence Berkeley National Laboratory"/>
            <person name="Harder C.B."/>
            <person name="Miyauchi S."/>
            <person name="Viragh M."/>
            <person name="Kuo A."/>
            <person name="Thoen E."/>
            <person name="Andreopoulos B."/>
            <person name="Lu D."/>
            <person name="Skrede I."/>
            <person name="Drula E."/>
            <person name="Henrissat B."/>
            <person name="Morin E."/>
            <person name="Kohler A."/>
            <person name="Barry K."/>
            <person name="LaButti K."/>
            <person name="Morin E."/>
            <person name="Salamov A."/>
            <person name="Lipzen A."/>
            <person name="Mereny Z."/>
            <person name="Hegedus B."/>
            <person name="Baldrian P."/>
            <person name="Stursova M."/>
            <person name="Weitz H."/>
            <person name="Taylor A."/>
            <person name="Grigoriev I.V."/>
            <person name="Nagy L.G."/>
            <person name="Martin F."/>
            <person name="Kauserud H."/>
        </authorList>
    </citation>
    <scope>NUCLEOTIDE SEQUENCE</scope>
    <source>
        <strain evidence="2">9284</strain>
    </source>
</reference>
<gene>
    <name evidence="2" type="ORF">FB45DRAFT_1094049</name>
</gene>
<comment type="caution">
    <text evidence="2">The sequence shown here is derived from an EMBL/GenBank/DDBJ whole genome shotgun (WGS) entry which is preliminary data.</text>
</comment>
<dbReference type="EMBL" id="JARKIF010000017">
    <property type="protein sequence ID" value="KAJ7620091.1"/>
    <property type="molecule type" value="Genomic_DNA"/>
</dbReference>
<name>A0AAD7FH76_9AGAR</name>
<accession>A0AAD7FH76</accession>
<organism evidence="2 3">
    <name type="scientific">Roridomyces roridus</name>
    <dbReference type="NCBI Taxonomy" id="1738132"/>
    <lineage>
        <taxon>Eukaryota</taxon>
        <taxon>Fungi</taxon>
        <taxon>Dikarya</taxon>
        <taxon>Basidiomycota</taxon>
        <taxon>Agaricomycotina</taxon>
        <taxon>Agaricomycetes</taxon>
        <taxon>Agaricomycetidae</taxon>
        <taxon>Agaricales</taxon>
        <taxon>Marasmiineae</taxon>
        <taxon>Mycenaceae</taxon>
        <taxon>Roridomyces</taxon>
    </lineage>
</organism>
<keyword evidence="1" id="KW-0175">Coiled coil</keyword>
<evidence type="ECO:0000256" key="1">
    <source>
        <dbReference type="SAM" id="Coils"/>
    </source>
</evidence>